<dbReference type="EMBL" id="AQPF01000023">
    <property type="protein sequence ID" value="KAF0804923.1"/>
    <property type="molecule type" value="Genomic_DNA"/>
</dbReference>
<dbReference type="NCBIfam" id="NF045542">
    <property type="entry name" value="Clp_rel_HeadMat"/>
    <property type="match status" value="1"/>
</dbReference>
<keyword evidence="4" id="KW-0378">Hydrolase</keyword>
<feature type="region of interest" description="Disordered" evidence="7">
    <location>
        <begin position="246"/>
        <end position="269"/>
    </location>
</feature>
<dbReference type="PANTHER" id="PTHR10381:SF70">
    <property type="entry name" value="ATP-DEPENDENT CLP PROTEASE PROTEOLYTIC SUBUNIT"/>
    <property type="match status" value="1"/>
</dbReference>
<protein>
    <recommendedName>
        <fullName evidence="6">ATP-dependent Clp protease proteolytic subunit</fullName>
    </recommendedName>
</protein>
<evidence type="ECO:0000256" key="7">
    <source>
        <dbReference type="SAM" id="MobiDB-lite"/>
    </source>
</evidence>
<dbReference type="Proteomes" id="UP000771797">
    <property type="component" value="Unassembled WGS sequence"/>
</dbReference>
<evidence type="ECO:0000256" key="2">
    <source>
        <dbReference type="ARBA" id="ARBA00022490"/>
    </source>
</evidence>
<dbReference type="CDD" id="cd07016">
    <property type="entry name" value="S14_ClpP_1"/>
    <property type="match status" value="1"/>
</dbReference>
<organism evidence="8 9">
    <name type="scientific">Alcanivorax xiamenensis</name>
    <dbReference type="NCBI Taxonomy" id="1177156"/>
    <lineage>
        <taxon>Bacteria</taxon>
        <taxon>Pseudomonadati</taxon>
        <taxon>Pseudomonadota</taxon>
        <taxon>Gammaproteobacteria</taxon>
        <taxon>Oceanospirillales</taxon>
        <taxon>Alcanivoracaceae</taxon>
        <taxon>Alcanivorax</taxon>
    </lineage>
</organism>
<evidence type="ECO:0000256" key="3">
    <source>
        <dbReference type="ARBA" id="ARBA00022670"/>
    </source>
</evidence>
<keyword evidence="2" id="KW-0963">Cytoplasm</keyword>
<comment type="similarity">
    <text evidence="1 6">Belongs to the peptidase S14 family.</text>
</comment>
<evidence type="ECO:0000256" key="4">
    <source>
        <dbReference type="ARBA" id="ARBA00022801"/>
    </source>
</evidence>
<keyword evidence="9" id="KW-1185">Reference proteome</keyword>
<dbReference type="GO" id="GO:0006508">
    <property type="term" value="P:proteolysis"/>
    <property type="evidence" value="ECO:0007669"/>
    <property type="project" value="UniProtKB-KW"/>
</dbReference>
<dbReference type="PRINTS" id="PR00127">
    <property type="entry name" value="CLPPROTEASEP"/>
</dbReference>
<dbReference type="InterPro" id="IPR029045">
    <property type="entry name" value="ClpP/crotonase-like_dom_sf"/>
</dbReference>
<name>A0ABQ6Y6E9_9GAMM</name>
<dbReference type="SUPFAM" id="SSF52096">
    <property type="entry name" value="ClpP/crotonase"/>
    <property type="match status" value="1"/>
</dbReference>
<dbReference type="RefSeq" id="WP_159661033.1">
    <property type="nucleotide sequence ID" value="NZ_AQPF01000023.1"/>
</dbReference>
<dbReference type="InterPro" id="IPR023562">
    <property type="entry name" value="ClpP/TepA"/>
</dbReference>
<dbReference type="Gene3D" id="3.90.226.10">
    <property type="entry name" value="2-enoyl-CoA Hydratase, Chain A, domain 1"/>
    <property type="match status" value="1"/>
</dbReference>
<proteinExistence type="inferred from homology"/>
<evidence type="ECO:0000256" key="6">
    <source>
        <dbReference type="RuleBase" id="RU003567"/>
    </source>
</evidence>
<sequence length="285" mass="30150">MTIQLTRPVLRSGANLQFDLPAKALDMWNPGIRAAASTDDNEIGIFEVIGEDFWTGGGVTAARINAALRNIGAGNDVVVNINSPGGDLFEGVAIYSLLKEHAGHVTVKVMGLAASAASIIAMAADEIQIARAGFFMIHNAWTIAIGNRHDLRDIAEFLEPLDAAMADVYVARTGVELADVQRQMDAETWIGGSAAVERGFADSLLASDEIQDGAPAAQYLAAARELDVALAKSGMPRSQRRKLLADFKSSTQSAAGAGTPRATNDDTLDAVEFDLEPLPTLSFNP</sequence>
<dbReference type="Pfam" id="PF00574">
    <property type="entry name" value="CLP_protease"/>
    <property type="match status" value="1"/>
</dbReference>
<keyword evidence="5" id="KW-0720">Serine protease</keyword>
<evidence type="ECO:0000313" key="8">
    <source>
        <dbReference type="EMBL" id="KAF0804923.1"/>
    </source>
</evidence>
<dbReference type="GO" id="GO:0008233">
    <property type="term" value="F:peptidase activity"/>
    <property type="evidence" value="ECO:0007669"/>
    <property type="project" value="UniProtKB-KW"/>
</dbReference>
<dbReference type="InterPro" id="IPR001907">
    <property type="entry name" value="ClpP"/>
</dbReference>
<evidence type="ECO:0000256" key="1">
    <source>
        <dbReference type="ARBA" id="ARBA00007039"/>
    </source>
</evidence>
<accession>A0ABQ6Y6E9</accession>
<dbReference type="PANTHER" id="PTHR10381">
    <property type="entry name" value="ATP-DEPENDENT CLP PROTEASE PROTEOLYTIC SUBUNIT"/>
    <property type="match status" value="1"/>
</dbReference>
<comment type="caution">
    <text evidence="8">The sequence shown here is derived from an EMBL/GenBank/DDBJ whole genome shotgun (WGS) entry which is preliminary data.</text>
</comment>
<gene>
    <name evidence="8" type="ORF">A6D6_02687</name>
</gene>
<keyword evidence="3 8" id="KW-0645">Protease</keyword>
<evidence type="ECO:0000313" key="9">
    <source>
        <dbReference type="Proteomes" id="UP000771797"/>
    </source>
</evidence>
<reference evidence="8 9" key="1">
    <citation type="submission" date="2012-09" db="EMBL/GenBank/DDBJ databases">
        <title>Genome Sequence of alkane-degrading Bacterium Alcanivorax sp. 6-D-6.</title>
        <authorList>
            <person name="Lai Q."/>
            <person name="Shao Z."/>
        </authorList>
    </citation>
    <scope>NUCLEOTIDE SEQUENCE [LARGE SCALE GENOMIC DNA]</scope>
    <source>
        <strain evidence="8 9">6-D-6</strain>
    </source>
</reference>
<evidence type="ECO:0000256" key="5">
    <source>
        <dbReference type="ARBA" id="ARBA00022825"/>
    </source>
</evidence>